<gene>
    <name evidence="1" type="ORF">Nepgr_024650</name>
</gene>
<evidence type="ECO:0000313" key="2">
    <source>
        <dbReference type="Proteomes" id="UP001279734"/>
    </source>
</evidence>
<dbReference type="EMBL" id="BSYO01000025">
    <property type="protein sequence ID" value="GMH22807.1"/>
    <property type="molecule type" value="Genomic_DNA"/>
</dbReference>
<sequence>MDDFSLKFSVNGLTGHNGMAQVGFKLMEWPTFGSNFPVNGLTGFGGMWSSWQHEKRENFDQRVDRLCGMDGMDGFSGQRVDRTLWHGPGWAPADGRDDFWLKFSINDLTGHSGMT</sequence>
<dbReference type="Proteomes" id="UP001279734">
    <property type="component" value="Unassembled WGS sequence"/>
</dbReference>
<reference evidence="1" key="1">
    <citation type="submission" date="2023-05" db="EMBL/GenBank/DDBJ databases">
        <title>Nepenthes gracilis genome sequencing.</title>
        <authorList>
            <person name="Fukushima K."/>
        </authorList>
    </citation>
    <scope>NUCLEOTIDE SEQUENCE</scope>
    <source>
        <strain evidence="1">SING2019-196</strain>
    </source>
</reference>
<proteinExistence type="predicted"/>
<dbReference type="AlphaFoldDB" id="A0AAD3T4Y8"/>
<protein>
    <submittedName>
        <fullName evidence="1">Uncharacterized protein</fullName>
    </submittedName>
</protein>
<name>A0AAD3T4Y8_NEPGR</name>
<organism evidence="1 2">
    <name type="scientific">Nepenthes gracilis</name>
    <name type="common">Slender pitcher plant</name>
    <dbReference type="NCBI Taxonomy" id="150966"/>
    <lineage>
        <taxon>Eukaryota</taxon>
        <taxon>Viridiplantae</taxon>
        <taxon>Streptophyta</taxon>
        <taxon>Embryophyta</taxon>
        <taxon>Tracheophyta</taxon>
        <taxon>Spermatophyta</taxon>
        <taxon>Magnoliopsida</taxon>
        <taxon>eudicotyledons</taxon>
        <taxon>Gunneridae</taxon>
        <taxon>Pentapetalae</taxon>
        <taxon>Caryophyllales</taxon>
        <taxon>Nepenthaceae</taxon>
        <taxon>Nepenthes</taxon>
    </lineage>
</organism>
<keyword evidence="2" id="KW-1185">Reference proteome</keyword>
<evidence type="ECO:0000313" key="1">
    <source>
        <dbReference type="EMBL" id="GMH22807.1"/>
    </source>
</evidence>
<accession>A0AAD3T4Y8</accession>
<comment type="caution">
    <text evidence="1">The sequence shown here is derived from an EMBL/GenBank/DDBJ whole genome shotgun (WGS) entry which is preliminary data.</text>
</comment>